<keyword evidence="2" id="KW-0732">Signal</keyword>
<keyword evidence="7" id="KW-1185">Reference proteome</keyword>
<evidence type="ECO:0008006" key="8">
    <source>
        <dbReference type="Google" id="ProtNLM"/>
    </source>
</evidence>
<proteinExistence type="predicted"/>
<gene>
    <name evidence="6" type="ORF">CAMGR0001_0935</name>
</gene>
<evidence type="ECO:0000256" key="3">
    <source>
        <dbReference type="ARBA" id="ARBA00023136"/>
    </source>
</evidence>
<protein>
    <recommendedName>
        <fullName evidence="8">Glycine zipper 2TM domain-containing protein</fullName>
    </recommendedName>
</protein>
<comment type="caution">
    <text evidence="6">The sequence shown here is derived from an EMBL/GenBank/DDBJ whole genome shotgun (WGS) entry which is preliminary data.</text>
</comment>
<dbReference type="OrthoDB" id="7272387at2"/>
<dbReference type="PANTHER" id="PTHR35603:SF1">
    <property type="entry name" value="OUTER MEMBRANE LIPOPROTEIN SLYB"/>
    <property type="match status" value="1"/>
</dbReference>
<dbReference type="Proteomes" id="UP000005709">
    <property type="component" value="Unassembled WGS sequence"/>
</dbReference>
<sequence>MKNFTLCLIAAIALCGCATPQDRYGGDVYDASETNHMRQSDRIEIVDVLPAKINVERSEGNTGKILGGVAGGTTGAVIGHKLGKHSSSRRLAETVGLVGGAVVGAVAGDAIQNSQKTVQGSNIIYKLNGKEYSSVQADPPCRFKRGKALLIHTGSETRVQPNSGC</sequence>
<dbReference type="GO" id="GO:0009279">
    <property type="term" value="C:cell outer membrane"/>
    <property type="evidence" value="ECO:0007669"/>
    <property type="project" value="UniProtKB-SubCell"/>
</dbReference>
<name>C8PGE2_9BACT</name>
<dbReference type="STRING" id="824.CGRAC_1134"/>
<dbReference type="EMBL" id="ACYG01000019">
    <property type="protein sequence ID" value="EEV18180.1"/>
    <property type="molecule type" value="Genomic_DNA"/>
</dbReference>
<keyword evidence="4" id="KW-0564">Palmitate</keyword>
<keyword evidence="3" id="KW-0472">Membrane</keyword>
<comment type="subcellular location">
    <subcellularLocation>
        <location evidence="1">Cell outer membrane</location>
        <topology evidence="1">Lipid-anchor</topology>
    </subcellularLocation>
</comment>
<dbReference type="InterPro" id="IPR051407">
    <property type="entry name" value="Bact_OM_lipoprot/Surf_antigen"/>
</dbReference>
<dbReference type="AlphaFoldDB" id="C8PGE2"/>
<organism evidence="6 7">
    <name type="scientific">Campylobacter gracilis RM3268</name>
    <dbReference type="NCBI Taxonomy" id="553220"/>
    <lineage>
        <taxon>Bacteria</taxon>
        <taxon>Pseudomonadati</taxon>
        <taxon>Campylobacterota</taxon>
        <taxon>Epsilonproteobacteria</taxon>
        <taxon>Campylobacterales</taxon>
        <taxon>Campylobacteraceae</taxon>
        <taxon>Campylobacter</taxon>
    </lineage>
</organism>
<dbReference type="PROSITE" id="PS51257">
    <property type="entry name" value="PROKAR_LIPOPROTEIN"/>
    <property type="match status" value="1"/>
</dbReference>
<dbReference type="PANTHER" id="PTHR35603">
    <property type="match status" value="1"/>
</dbReference>
<evidence type="ECO:0000256" key="4">
    <source>
        <dbReference type="ARBA" id="ARBA00023139"/>
    </source>
</evidence>
<dbReference type="RefSeq" id="WP_005870511.1">
    <property type="nucleotide sequence ID" value="NZ_ACYG01000019.1"/>
</dbReference>
<reference evidence="6 7" key="1">
    <citation type="submission" date="2009-07" db="EMBL/GenBank/DDBJ databases">
        <authorList>
            <person name="Madupu R."/>
            <person name="Sebastian Y."/>
            <person name="Durkin A.S."/>
            <person name="Torralba M."/>
            <person name="Methe B."/>
            <person name="Sutton G.G."/>
            <person name="Strausberg R.L."/>
            <person name="Nelson K.E."/>
        </authorList>
    </citation>
    <scope>NUCLEOTIDE SEQUENCE [LARGE SCALE GENOMIC DNA]</scope>
    <source>
        <strain evidence="6 7">RM3268</strain>
    </source>
</reference>
<evidence type="ECO:0000313" key="6">
    <source>
        <dbReference type="EMBL" id="EEV18180.1"/>
    </source>
</evidence>
<evidence type="ECO:0000256" key="1">
    <source>
        <dbReference type="ARBA" id="ARBA00004459"/>
    </source>
</evidence>
<keyword evidence="5" id="KW-0449">Lipoprotein</keyword>
<dbReference type="eggNOG" id="COG3133">
    <property type="taxonomic scope" value="Bacteria"/>
</dbReference>
<accession>C8PGE2</accession>
<evidence type="ECO:0000256" key="2">
    <source>
        <dbReference type="ARBA" id="ARBA00022729"/>
    </source>
</evidence>
<evidence type="ECO:0000313" key="7">
    <source>
        <dbReference type="Proteomes" id="UP000005709"/>
    </source>
</evidence>
<evidence type="ECO:0000256" key="5">
    <source>
        <dbReference type="ARBA" id="ARBA00023288"/>
    </source>
</evidence>